<name>A0ABW1LJI7_9ACTN</name>
<keyword evidence="5" id="KW-1185">Reference proteome</keyword>
<gene>
    <name evidence="4" type="ORF">ACFPYL_12365</name>
</gene>
<reference evidence="5" key="1">
    <citation type="journal article" date="2019" name="Int. J. Syst. Evol. Microbiol.">
        <title>The Global Catalogue of Microorganisms (GCM) 10K type strain sequencing project: providing services to taxonomists for standard genome sequencing and annotation.</title>
        <authorList>
            <consortium name="The Broad Institute Genomics Platform"/>
            <consortium name="The Broad Institute Genome Sequencing Center for Infectious Disease"/>
            <person name="Wu L."/>
            <person name="Ma J."/>
        </authorList>
    </citation>
    <scope>NUCLEOTIDE SEQUENCE [LARGE SCALE GENOMIC DNA]</scope>
    <source>
        <strain evidence="5">CCUG 54522</strain>
    </source>
</reference>
<evidence type="ECO:0000259" key="3">
    <source>
        <dbReference type="Pfam" id="PF13699"/>
    </source>
</evidence>
<evidence type="ECO:0000313" key="4">
    <source>
        <dbReference type="EMBL" id="MFC6043879.1"/>
    </source>
</evidence>
<feature type="region of interest" description="Disordered" evidence="1">
    <location>
        <begin position="80"/>
        <end position="120"/>
    </location>
</feature>
<evidence type="ECO:0000313" key="5">
    <source>
        <dbReference type="Proteomes" id="UP001596135"/>
    </source>
</evidence>
<proteinExistence type="predicted"/>
<dbReference type="Pfam" id="PF03496">
    <property type="entry name" value="ADPrib_exo_Tox"/>
    <property type="match status" value="1"/>
</dbReference>
<dbReference type="SUPFAM" id="SSF56399">
    <property type="entry name" value="ADP-ribosylation"/>
    <property type="match status" value="1"/>
</dbReference>
<dbReference type="RefSeq" id="WP_379154294.1">
    <property type="nucleotide sequence ID" value="NZ_JBHSRJ010000004.1"/>
</dbReference>
<feature type="region of interest" description="Disordered" evidence="1">
    <location>
        <begin position="1"/>
        <end position="23"/>
    </location>
</feature>
<dbReference type="EMBL" id="JBHSRJ010000004">
    <property type="protein sequence ID" value="MFC6043879.1"/>
    <property type="molecule type" value="Genomic_DNA"/>
</dbReference>
<sequence>MDKALGSAATHDDVAPEAPVVEAFTPRAPVPLPVERMTVGHAEDPAEADADRRADSALTRLAALDSSAGGVEIDLHQHGPGCDHLRRSPTPSTGAVVGHEGGELDDGTSAQIESRRGRGRPLDAPVLQRMQSAFSANLSDVRIHDDPDAARLNRLVSARAFTTGKDVFFGAGEYAPSSPEGDRVLAHELAHTLQPSTGPVTRLHRLFTDEQKGDLLQGQYKKVAEEYEFKLGYALSKDPQALAGAKALTDKFKALLIERHGAGKEGAAYNPAKTAAGKVSKARAAEVFDSGNLRERMGAVYAAITNYEDDDFGLGNMLEATKDAPEKYGAIADTALIGTEMEAPDAMMFGRKGRTADRKENDRVGKTEVEQNKHLEGFFAGKDAPTPNKVVERGEAPLSSREYEGAFPEETAAVQKKNKGWAGLDEAGKVAAYNAVLGDKVIRTWQGGEAWNNLGPKLKEEGTNKNMRMLAGFSGTSDMYFHAGQYFKLGKKDLEKIRLAALGTMIPARDHSFHEIMSASRDYGLDYADGPVGYSKFEPYTSKQLLEITGATVFPHELIGATGKAMFDAKTADGVEQTPAVPTKAELPAVGWKAKYGLSTSTYESVLKAVDAYHAALKAKKDTVRTLADKIVEWVDAWMAKNAVRGDSGDEGKTEALEFLRGRALRAGTSWAAHATEQGLVAKATKAKLLHESDNDDDPSGDFYGSPELVNGLGEEAVIALAALFGQCKKLGAMPVVADATKLPDVAAAPAYKKLIGSANGLRLRAAIGENAGLMLRAFVAQFGGGKVCKVLGPKDPDTVAAQQLMTALNLVQSNFAGVQIRVDGGKSPREGDTHKVEGGSPAKRNEALAAAYKLTPLELDCINGYTIGEYKPFNDGTAAPERLAALDSGLKKLPRYAGPLYRGDYSYEHAEADGTADVEYAVGAKQTLDKYTSTAKSLADSFVPKRPTAHVIVSNKSGGDVEALSKKSWEQEVLFPRKVPFQVVAVVDKRNKGVGATDATLNKVTGALTGAHGLPTALEQQTGGVAPAHAADMTINDPHVAEDKWTEEYTKTFSNKVWIFWKEV</sequence>
<dbReference type="Gene3D" id="3.90.176.10">
    <property type="entry name" value="Toxin ADP-ribosyltransferase, Chain A, domain 1"/>
    <property type="match status" value="1"/>
</dbReference>
<feature type="domain" description="eCIS core" evidence="3">
    <location>
        <begin position="121"/>
        <end position="197"/>
    </location>
</feature>
<evidence type="ECO:0000256" key="1">
    <source>
        <dbReference type="SAM" id="MobiDB-lite"/>
    </source>
</evidence>
<dbReference type="InterPro" id="IPR025295">
    <property type="entry name" value="eCIS_core_dom"/>
</dbReference>
<comment type="caution">
    <text evidence="4">The sequence shown here is derived from an EMBL/GenBank/DDBJ whole genome shotgun (WGS) entry which is preliminary data.</text>
</comment>
<dbReference type="Pfam" id="PF13699">
    <property type="entry name" value="eCIS_core"/>
    <property type="match status" value="1"/>
</dbReference>
<dbReference type="InterPro" id="IPR003540">
    <property type="entry name" value="ADP-ribosyltransferase"/>
</dbReference>
<evidence type="ECO:0000259" key="2">
    <source>
        <dbReference type="Pfam" id="PF03496"/>
    </source>
</evidence>
<accession>A0ABW1LJI7</accession>
<organism evidence="4 5">
    <name type="scientific">Nocardioides hankookensis</name>
    <dbReference type="NCBI Taxonomy" id="443157"/>
    <lineage>
        <taxon>Bacteria</taxon>
        <taxon>Bacillati</taxon>
        <taxon>Actinomycetota</taxon>
        <taxon>Actinomycetes</taxon>
        <taxon>Propionibacteriales</taxon>
        <taxon>Nocardioidaceae</taxon>
        <taxon>Nocardioides</taxon>
    </lineage>
</organism>
<feature type="domain" description="ADP ribosyltransferase" evidence="2">
    <location>
        <begin position="853"/>
        <end position="993"/>
    </location>
</feature>
<dbReference type="Proteomes" id="UP001596135">
    <property type="component" value="Unassembled WGS sequence"/>
</dbReference>
<protein>
    <submittedName>
        <fullName evidence="4">DUF4157 domain-containing protein</fullName>
    </submittedName>
</protein>